<dbReference type="EMBL" id="CP040463">
    <property type="protein sequence ID" value="QCT94328.1"/>
    <property type="molecule type" value="Genomic_DNA"/>
</dbReference>
<evidence type="ECO:0000313" key="1">
    <source>
        <dbReference type="EMBL" id="QCT94328.1"/>
    </source>
</evidence>
<dbReference type="Proteomes" id="UP000306825">
    <property type="component" value="Chromosome"/>
</dbReference>
<proteinExistence type="predicted"/>
<organism evidence="1 2">
    <name type="scientific">Caminibacter mediatlanticus TB-2</name>
    <dbReference type="NCBI Taxonomy" id="391592"/>
    <lineage>
        <taxon>Bacteria</taxon>
        <taxon>Pseudomonadati</taxon>
        <taxon>Campylobacterota</taxon>
        <taxon>Epsilonproteobacteria</taxon>
        <taxon>Nautiliales</taxon>
        <taxon>Nautiliaceae</taxon>
        <taxon>Caminibacter</taxon>
    </lineage>
</organism>
<evidence type="ECO:0008006" key="3">
    <source>
        <dbReference type="Google" id="ProtNLM"/>
    </source>
</evidence>
<dbReference type="PROSITE" id="PS51257">
    <property type="entry name" value="PROKAR_LIPOPROTEIN"/>
    <property type="match status" value="1"/>
</dbReference>
<keyword evidence="2" id="KW-1185">Reference proteome</keyword>
<protein>
    <recommendedName>
        <fullName evidence="3">Lipoprotein</fullName>
    </recommendedName>
</protein>
<evidence type="ECO:0000313" key="2">
    <source>
        <dbReference type="Proteomes" id="UP000306825"/>
    </source>
</evidence>
<reference evidence="1 2" key="1">
    <citation type="submission" date="2019-05" db="EMBL/GenBank/DDBJ databases">
        <title>A comparative analysis of the Nautiliaceae.</title>
        <authorList>
            <person name="Grosche A."/>
            <person name="Smedile F."/>
            <person name="Vetriani C."/>
        </authorList>
    </citation>
    <scope>NUCLEOTIDE SEQUENCE [LARGE SCALE GENOMIC DNA]</scope>
    <source>
        <strain evidence="1 2">TB-2</strain>
    </source>
</reference>
<sequence>MKLVYFLVVIFFVGCAHKEYVHWDKPIKNIKKESKKIVGINLEIPDYLLSGNFVEVKNNTLLYLKKEISGIPQTFFERYLIDSLNIRLPYNFKSYPWDFNKKSPYKIYKIKILDYYKYRDNIYVLNYSINGDKFYLKKKINSNGYKKIYDMMINNISEQIKKEFK</sequence>
<accession>A0ABX5V7W7</accession>
<gene>
    <name evidence="1" type="ORF">FE773_03810</name>
</gene>
<name>A0ABX5V7W7_9BACT</name>
<dbReference type="RefSeq" id="WP_138323153.1">
    <property type="nucleotide sequence ID" value="NZ_CP040463.1"/>
</dbReference>